<reference evidence="2 3" key="1">
    <citation type="submission" date="2018-11" db="EMBL/GenBank/DDBJ databases">
        <title>Genome sequence of Apiotrichum porosum DSM 27194.</title>
        <authorList>
            <person name="Aliyu H."/>
            <person name="Gorte O."/>
            <person name="Ochsenreither K."/>
        </authorList>
    </citation>
    <scope>NUCLEOTIDE SEQUENCE [LARGE SCALE GENOMIC DNA]</scope>
    <source>
        <strain evidence="2 3">DSM 27194</strain>
    </source>
</reference>
<keyword evidence="3" id="KW-1185">Reference proteome</keyword>
<evidence type="ECO:0000259" key="1">
    <source>
        <dbReference type="Pfam" id="PF00753"/>
    </source>
</evidence>
<dbReference type="InterPro" id="IPR052926">
    <property type="entry name" value="Metallo-beta-lactamase_dom"/>
</dbReference>
<protein>
    <recommendedName>
        <fullName evidence="1">Metallo-beta-lactamase domain-containing protein</fullName>
    </recommendedName>
</protein>
<organism evidence="2 3">
    <name type="scientific">Apiotrichum porosum</name>
    <dbReference type="NCBI Taxonomy" id="105984"/>
    <lineage>
        <taxon>Eukaryota</taxon>
        <taxon>Fungi</taxon>
        <taxon>Dikarya</taxon>
        <taxon>Basidiomycota</taxon>
        <taxon>Agaricomycotina</taxon>
        <taxon>Tremellomycetes</taxon>
        <taxon>Trichosporonales</taxon>
        <taxon>Trichosporonaceae</taxon>
        <taxon>Apiotrichum</taxon>
    </lineage>
</organism>
<dbReference type="PANTHER" id="PTHR13754">
    <property type="entry name" value="METALLO-BETA-LACTAMASE SUPERFAMILY PROTEIN"/>
    <property type="match status" value="1"/>
</dbReference>
<dbReference type="AlphaFoldDB" id="A0A427XCK8"/>
<dbReference type="Proteomes" id="UP000279236">
    <property type="component" value="Unassembled WGS sequence"/>
</dbReference>
<accession>A0A427XCK8</accession>
<dbReference type="RefSeq" id="XP_028471723.1">
    <property type="nucleotide sequence ID" value="XM_028620984.1"/>
</dbReference>
<dbReference type="Pfam" id="PF00753">
    <property type="entry name" value="Lactamase_B"/>
    <property type="match status" value="1"/>
</dbReference>
<dbReference type="SUPFAM" id="SSF56281">
    <property type="entry name" value="Metallo-hydrolase/oxidoreductase"/>
    <property type="match status" value="1"/>
</dbReference>
<dbReference type="GO" id="GO:0016740">
    <property type="term" value="F:transferase activity"/>
    <property type="evidence" value="ECO:0007669"/>
    <property type="project" value="TreeGrafter"/>
</dbReference>
<dbReference type="CDD" id="cd07713">
    <property type="entry name" value="DHPS-like_MBL-fold"/>
    <property type="match status" value="1"/>
</dbReference>
<evidence type="ECO:0000313" key="3">
    <source>
        <dbReference type="Proteomes" id="UP000279236"/>
    </source>
</evidence>
<feature type="domain" description="Metallo-beta-lactamase" evidence="1">
    <location>
        <begin position="72"/>
        <end position="121"/>
    </location>
</feature>
<dbReference type="InterPro" id="IPR001279">
    <property type="entry name" value="Metallo-B-lactamas"/>
</dbReference>
<dbReference type="OrthoDB" id="1470350at2759"/>
<sequence>MPTRVDKLEFLVLVDNSIERLQKLPPGFIHELPQHIHAPGAERDELTGLPLTRFANFCCGAHGLSILLTTTIGDKSYKVLFDAGPEHLSIDRNVQAMKTDLTDVEAIVLSHWHVDHSGGIVRALEMRQEQAARAGKALPPLPVDVHPARPIRRGLAPPPKYIPITNWTADPTYAEMAAANGVAVPNDQAHEVTSAAGDSTGVHVSGEIPRVHPYERGLVGAVTWMEGEDGGAGEWMTDEQIRDERYVAVDVKGKGLVLFSACSHAGISNVVTDAMERFDRPVHMVVGGLHLVPVEVQPVDETVDFLVRRVQPRPDWVLPLHCTGMAPRAKLVNAFGEKCVPAGVGMKVVVDGDDAREAALDDVDVGVVA</sequence>
<proteinExistence type="predicted"/>
<name>A0A427XCK8_9TREE</name>
<gene>
    <name evidence="2" type="ORF">EHS24_005461</name>
</gene>
<dbReference type="GeneID" id="39590004"/>
<dbReference type="EMBL" id="RSCE01000023">
    <property type="protein sequence ID" value="RSH76576.1"/>
    <property type="molecule type" value="Genomic_DNA"/>
</dbReference>
<evidence type="ECO:0000313" key="2">
    <source>
        <dbReference type="EMBL" id="RSH76576.1"/>
    </source>
</evidence>
<dbReference type="STRING" id="105984.A0A427XCK8"/>
<dbReference type="InterPro" id="IPR041712">
    <property type="entry name" value="DHPS-like_MBL-fold"/>
</dbReference>
<dbReference type="PANTHER" id="PTHR13754:SF13">
    <property type="entry name" value="METALLO-BETA-LACTAMASE SUPERFAMILY PROTEIN (AFU_ORTHOLOGUE AFUA_3G07630)"/>
    <property type="match status" value="1"/>
</dbReference>
<dbReference type="InterPro" id="IPR036866">
    <property type="entry name" value="RibonucZ/Hydroxyglut_hydro"/>
</dbReference>
<comment type="caution">
    <text evidence="2">The sequence shown here is derived from an EMBL/GenBank/DDBJ whole genome shotgun (WGS) entry which is preliminary data.</text>
</comment>
<dbReference type="Gene3D" id="3.60.15.10">
    <property type="entry name" value="Ribonuclease Z/Hydroxyacylglutathione hydrolase-like"/>
    <property type="match status" value="1"/>
</dbReference>